<feature type="region of interest" description="Disordered" evidence="1">
    <location>
        <begin position="207"/>
        <end position="260"/>
    </location>
</feature>
<name>A0A9W6WNU7_9STRA</name>
<dbReference type="EMBL" id="BSXW01000087">
    <property type="protein sequence ID" value="GMF11767.1"/>
    <property type="molecule type" value="Genomic_DNA"/>
</dbReference>
<proteinExistence type="predicted"/>
<accession>A0A9W6WNU7</accession>
<dbReference type="Proteomes" id="UP001165083">
    <property type="component" value="Unassembled WGS sequence"/>
</dbReference>
<feature type="compositionally biased region" description="Polar residues" evidence="1">
    <location>
        <begin position="1"/>
        <end position="12"/>
    </location>
</feature>
<feature type="compositionally biased region" description="Low complexity" evidence="1">
    <location>
        <begin position="20"/>
        <end position="34"/>
    </location>
</feature>
<evidence type="ECO:0000313" key="2">
    <source>
        <dbReference type="EMBL" id="GMF11767.1"/>
    </source>
</evidence>
<keyword evidence="3" id="KW-1185">Reference proteome</keyword>
<reference evidence="2" key="1">
    <citation type="submission" date="2023-04" db="EMBL/GenBank/DDBJ databases">
        <title>Phytophthora lilii NBRC 32176.</title>
        <authorList>
            <person name="Ichikawa N."/>
            <person name="Sato H."/>
            <person name="Tonouchi N."/>
        </authorList>
    </citation>
    <scope>NUCLEOTIDE SEQUENCE</scope>
    <source>
        <strain evidence="2">NBRC 32176</strain>
    </source>
</reference>
<feature type="region of interest" description="Disordered" evidence="1">
    <location>
        <begin position="1"/>
        <end position="56"/>
    </location>
</feature>
<dbReference type="OrthoDB" id="129271at2759"/>
<feature type="compositionally biased region" description="Polar residues" evidence="1">
    <location>
        <begin position="236"/>
        <end position="260"/>
    </location>
</feature>
<dbReference type="AlphaFoldDB" id="A0A9W6WNU7"/>
<evidence type="ECO:0000313" key="3">
    <source>
        <dbReference type="Proteomes" id="UP001165083"/>
    </source>
</evidence>
<protein>
    <submittedName>
        <fullName evidence="2">Unnamed protein product</fullName>
    </submittedName>
</protein>
<gene>
    <name evidence="2" type="ORF">Plil01_000244200</name>
</gene>
<evidence type="ECO:0000256" key="1">
    <source>
        <dbReference type="SAM" id="MobiDB-lite"/>
    </source>
</evidence>
<sequence length="260" mass="27241">MDEPQEITNDLDQQQERYQAAQASAHLAAPSAGADHQASGDSVHPPGYYPPDDSTGASRFLENLRVPCPLVGGHISKGAYERAMVQNEPLFVSDVEAARCVLLAPHKIPLKELTSLRMKSFRAMQPKSFKSSAMSSSSAPSWSSGSSASSLPTWWANASSNPSWQDWHVLHSLALLRSAVAQSASKCSVKTGSPATSLGAGAFFSSAAPREPAPHGSGVLRSGQEAPVAASLDPSEPSSSTTVALRPSSAPQAQPVALQQ</sequence>
<comment type="caution">
    <text evidence="2">The sequence shown here is derived from an EMBL/GenBank/DDBJ whole genome shotgun (WGS) entry which is preliminary data.</text>
</comment>
<organism evidence="2 3">
    <name type="scientific">Phytophthora lilii</name>
    <dbReference type="NCBI Taxonomy" id="2077276"/>
    <lineage>
        <taxon>Eukaryota</taxon>
        <taxon>Sar</taxon>
        <taxon>Stramenopiles</taxon>
        <taxon>Oomycota</taxon>
        <taxon>Peronosporomycetes</taxon>
        <taxon>Peronosporales</taxon>
        <taxon>Peronosporaceae</taxon>
        <taxon>Phytophthora</taxon>
    </lineage>
</organism>